<evidence type="ECO:0000259" key="10">
    <source>
        <dbReference type="SMART" id="SM01083"/>
    </source>
</evidence>
<dbReference type="GO" id="GO:0005634">
    <property type="term" value="C:nucleus"/>
    <property type="evidence" value="ECO:0007669"/>
    <property type="project" value="TreeGrafter"/>
</dbReference>
<dbReference type="InterPro" id="IPR039433">
    <property type="entry name" value="Mff-like_dom"/>
</dbReference>
<keyword evidence="5 9" id="KW-1133">Transmembrane helix</keyword>
<dbReference type="PANTHER" id="PTHR13151:SF2">
    <property type="entry name" value="COREPRESSOR INTERACTING WITH RBPJ 1"/>
    <property type="match status" value="1"/>
</dbReference>
<dbReference type="Pfam" id="PF05644">
    <property type="entry name" value="Miff"/>
    <property type="match status" value="1"/>
</dbReference>
<evidence type="ECO:0000256" key="5">
    <source>
        <dbReference type="ARBA" id="ARBA00022989"/>
    </source>
</evidence>
<evidence type="ECO:0000256" key="3">
    <source>
        <dbReference type="ARBA" id="ARBA00022692"/>
    </source>
</evidence>
<evidence type="ECO:0000313" key="11">
    <source>
        <dbReference type="Proteomes" id="UP000095282"/>
    </source>
</evidence>
<feature type="region of interest" description="Disordered" evidence="8">
    <location>
        <begin position="360"/>
        <end position="383"/>
    </location>
</feature>
<keyword evidence="11" id="KW-1185">Reference proteome</keyword>
<evidence type="ECO:0000256" key="7">
    <source>
        <dbReference type="ARBA" id="ARBA00023136"/>
    </source>
</evidence>
<evidence type="ECO:0000256" key="9">
    <source>
        <dbReference type="SAM" id="Phobius"/>
    </source>
</evidence>
<dbReference type="GO" id="GO:0005741">
    <property type="term" value="C:mitochondrial outer membrane"/>
    <property type="evidence" value="ECO:0007669"/>
    <property type="project" value="UniProtKB-SubCell"/>
</dbReference>
<keyword evidence="4" id="KW-1000">Mitochondrion outer membrane</keyword>
<accession>A0A1I7U5W7</accession>
<feature type="domain" description="CBF1-interacting co-repressor CIR N-terminal" evidence="10">
    <location>
        <begin position="210"/>
        <end position="243"/>
    </location>
</feature>
<dbReference type="SMART" id="SM01083">
    <property type="entry name" value="Cir_N"/>
    <property type="match status" value="1"/>
</dbReference>
<dbReference type="AlphaFoldDB" id="A0A1I7U5W7"/>
<dbReference type="InterPro" id="IPR019339">
    <property type="entry name" value="CIR_N_dom"/>
</dbReference>
<evidence type="ECO:0000256" key="4">
    <source>
        <dbReference type="ARBA" id="ARBA00022787"/>
    </source>
</evidence>
<keyword evidence="6" id="KW-0496">Mitochondrion</keyword>
<dbReference type="STRING" id="1561998.A0A1I7U5W7"/>
<evidence type="ECO:0000256" key="2">
    <source>
        <dbReference type="ARBA" id="ARBA00004294"/>
    </source>
</evidence>
<evidence type="ECO:0000256" key="8">
    <source>
        <dbReference type="SAM" id="MobiDB-lite"/>
    </source>
</evidence>
<organism evidence="11 12">
    <name type="scientific">Caenorhabditis tropicalis</name>
    <dbReference type="NCBI Taxonomy" id="1561998"/>
    <lineage>
        <taxon>Eukaryota</taxon>
        <taxon>Metazoa</taxon>
        <taxon>Ecdysozoa</taxon>
        <taxon>Nematoda</taxon>
        <taxon>Chromadorea</taxon>
        <taxon>Rhabditida</taxon>
        <taxon>Rhabditina</taxon>
        <taxon>Rhabditomorpha</taxon>
        <taxon>Rhabditoidea</taxon>
        <taxon>Rhabditidae</taxon>
        <taxon>Peloderinae</taxon>
        <taxon>Caenorhabditis</taxon>
    </lineage>
</organism>
<evidence type="ECO:0000313" key="12">
    <source>
        <dbReference type="WBParaSite" id="Csp11.Scaffold629.g15172.t2"/>
    </source>
</evidence>
<evidence type="ECO:0000256" key="1">
    <source>
        <dbReference type="ARBA" id="ARBA00004167"/>
    </source>
</evidence>
<keyword evidence="7 9" id="KW-0472">Membrane</keyword>
<dbReference type="InterPro" id="IPR040014">
    <property type="entry name" value="CIR1"/>
</dbReference>
<protein>
    <submittedName>
        <fullName evidence="12">Cir_N domain-containing protein</fullName>
    </submittedName>
</protein>
<dbReference type="Pfam" id="PF10197">
    <property type="entry name" value="Cir_N"/>
    <property type="match status" value="1"/>
</dbReference>
<sequence length="586" mass="68134">MRNLIKSVNWKVILRIECYAGPSFAFTIFKRSTMSTKVVACQTEKPYSIEKTYAVPIDGKYLEVCSLANIWKSNEPTDEIYLYQSFVLFKASEEKEIMEAVYNRLHFLFGKSTTTTMYSNTFDMLPKFPKTEATFLFLNCKKREHSERVEKYFETVPIQKHVTIYGILPSLNENSKFYKAESFISYTSTVRAAKVLLNFKGKNAVICDSVIAFRNLKMVWEARQKKSLEDKRQEELRVAYEKEQEILNNKALLGDEKAKMGLSFMYDAPAGMAKREEPKEEPKFEWQRKYQAPREDWAKGNEDIQDQPFGIQVRNVRCCKCHKWGHINTDRECPLFGKSGNFEDEGYANNPSDLIKDLRRKRQEGRNGPQTSKSAAAEDDDEEWMNHKQLASDMREEHGIVLKGSVLAGMQTDQQLSRMKKDKTDIMFVPEHITATGYEMRGHTGPSRRTNRQSLVEQMEVPDRITVTGGDSYGRITDDYRNNMNNLPTENGHYLNDVPEILTIADTKYPVEDQRRQLDTARTDNSMVVDEDPLRELKMLRRQMGRISARVFELEENNERRRYREQALFVALLGVAITAFWSLFKR</sequence>
<reference evidence="12" key="1">
    <citation type="submission" date="2016-11" db="UniProtKB">
        <authorList>
            <consortium name="WormBaseParasite"/>
        </authorList>
    </citation>
    <scope>IDENTIFICATION</scope>
</reference>
<dbReference type="Proteomes" id="UP000095282">
    <property type="component" value="Unplaced"/>
</dbReference>
<feature type="transmembrane region" description="Helical" evidence="9">
    <location>
        <begin position="567"/>
        <end position="584"/>
    </location>
</feature>
<keyword evidence="3 9" id="KW-0812">Transmembrane</keyword>
<dbReference type="PANTHER" id="PTHR13151">
    <property type="entry name" value="CBF1 INTERACTING COREPRESSOR CIR"/>
    <property type="match status" value="1"/>
</dbReference>
<name>A0A1I7U5W7_9PELO</name>
<comment type="subcellular location">
    <subcellularLocation>
        <location evidence="1">Membrane</location>
        <topology evidence="1">Single-pass membrane protein</topology>
    </subcellularLocation>
    <subcellularLocation>
        <location evidence="2">Mitochondrion outer membrane</location>
    </subcellularLocation>
</comment>
<proteinExistence type="predicted"/>
<dbReference type="GO" id="GO:0003714">
    <property type="term" value="F:transcription corepressor activity"/>
    <property type="evidence" value="ECO:0007669"/>
    <property type="project" value="InterPro"/>
</dbReference>
<dbReference type="WBParaSite" id="Csp11.Scaffold629.g15172.t2">
    <property type="protein sequence ID" value="Csp11.Scaffold629.g15172.t2"/>
    <property type="gene ID" value="Csp11.Scaffold629.g15172"/>
</dbReference>
<evidence type="ECO:0000256" key="6">
    <source>
        <dbReference type="ARBA" id="ARBA00023128"/>
    </source>
</evidence>